<evidence type="ECO:0000313" key="2">
    <source>
        <dbReference type="EMBL" id="HHS29761.1"/>
    </source>
</evidence>
<dbReference type="Pfam" id="PF08899">
    <property type="entry name" value="DUF1844"/>
    <property type="match status" value="1"/>
</dbReference>
<sequence>MAETEDKGYTVHDRRFLHKSEEEKAEILKEEAARRKAAASQDKSQEKPKVTPLPEITFSAFLISLSSSAFVHLGDIPDPATGQIKKDLALAKQTIDLLGLLREKTRNNLEEDEEKLFDHLLYDLRLRYVKEAG</sequence>
<reference evidence="2" key="1">
    <citation type="journal article" date="2020" name="mSystems">
        <title>Genome- and Community-Level Interaction Insights into Carbon Utilization and Element Cycling Functions of Hydrothermarchaeota in Hydrothermal Sediment.</title>
        <authorList>
            <person name="Zhou Z."/>
            <person name="Liu Y."/>
            <person name="Xu W."/>
            <person name="Pan J."/>
            <person name="Luo Z.H."/>
            <person name="Li M."/>
        </authorList>
    </citation>
    <scope>NUCLEOTIDE SEQUENCE [LARGE SCALE GENOMIC DNA]</scope>
    <source>
        <strain evidence="2">SpSt-767</strain>
    </source>
</reference>
<dbReference type="AlphaFoldDB" id="A0A7V6A4E5"/>
<dbReference type="EMBL" id="DTGR01000137">
    <property type="protein sequence ID" value="HHS29761.1"/>
    <property type="molecule type" value="Genomic_DNA"/>
</dbReference>
<proteinExistence type="predicted"/>
<name>A0A7V6A4E5_9BACT</name>
<comment type="caution">
    <text evidence="2">The sequence shown here is derived from an EMBL/GenBank/DDBJ whole genome shotgun (WGS) entry which is preliminary data.</text>
</comment>
<evidence type="ECO:0000256" key="1">
    <source>
        <dbReference type="SAM" id="MobiDB-lite"/>
    </source>
</evidence>
<gene>
    <name evidence="2" type="ORF">ENV52_08685</name>
</gene>
<protein>
    <submittedName>
        <fullName evidence="2">DUF1844 domain-containing protein</fullName>
    </submittedName>
</protein>
<feature type="region of interest" description="Disordered" evidence="1">
    <location>
        <begin position="29"/>
        <end position="50"/>
    </location>
</feature>
<dbReference type="InterPro" id="IPR014995">
    <property type="entry name" value="DUF1844"/>
</dbReference>
<accession>A0A7V6A4E5</accession>
<organism evidence="2">
    <name type="scientific">Desulfobacca acetoxidans</name>
    <dbReference type="NCBI Taxonomy" id="60893"/>
    <lineage>
        <taxon>Bacteria</taxon>
        <taxon>Pseudomonadati</taxon>
        <taxon>Thermodesulfobacteriota</taxon>
        <taxon>Desulfobaccia</taxon>
        <taxon>Desulfobaccales</taxon>
        <taxon>Desulfobaccaceae</taxon>
        <taxon>Desulfobacca</taxon>
    </lineage>
</organism>